<evidence type="ECO:0000313" key="1">
    <source>
        <dbReference type="EMBL" id="GKV48995.1"/>
    </source>
</evidence>
<proteinExistence type="predicted"/>
<organism evidence="1 2">
    <name type="scientific">Rubroshorea leprosula</name>
    <dbReference type="NCBI Taxonomy" id="152421"/>
    <lineage>
        <taxon>Eukaryota</taxon>
        <taxon>Viridiplantae</taxon>
        <taxon>Streptophyta</taxon>
        <taxon>Embryophyta</taxon>
        <taxon>Tracheophyta</taxon>
        <taxon>Spermatophyta</taxon>
        <taxon>Magnoliopsida</taxon>
        <taxon>eudicotyledons</taxon>
        <taxon>Gunneridae</taxon>
        <taxon>Pentapetalae</taxon>
        <taxon>rosids</taxon>
        <taxon>malvids</taxon>
        <taxon>Malvales</taxon>
        <taxon>Dipterocarpaceae</taxon>
        <taxon>Rubroshorea</taxon>
    </lineage>
</organism>
<keyword evidence="2" id="KW-1185">Reference proteome</keyword>
<evidence type="ECO:0000313" key="2">
    <source>
        <dbReference type="Proteomes" id="UP001054252"/>
    </source>
</evidence>
<name>A0AAV5MGS1_9ROSI</name>
<dbReference type="AlphaFoldDB" id="A0AAV5MGS1"/>
<comment type="caution">
    <text evidence="1">The sequence shown here is derived from an EMBL/GenBank/DDBJ whole genome shotgun (WGS) entry which is preliminary data.</text>
</comment>
<reference evidence="1 2" key="1">
    <citation type="journal article" date="2021" name="Commun. Biol.">
        <title>The genome of Shorea leprosula (Dipterocarpaceae) highlights the ecological relevance of drought in aseasonal tropical rainforests.</title>
        <authorList>
            <person name="Ng K.K.S."/>
            <person name="Kobayashi M.J."/>
            <person name="Fawcett J.A."/>
            <person name="Hatakeyama M."/>
            <person name="Paape T."/>
            <person name="Ng C.H."/>
            <person name="Ang C.C."/>
            <person name="Tnah L.H."/>
            <person name="Lee C.T."/>
            <person name="Nishiyama T."/>
            <person name="Sese J."/>
            <person name="O'Brien M.J."/>
            <person name="Copetti D."/>
            <person name="Mohd Noor M.I."/>
            <person name="Ong R.C."/>
            <person name="Putra M."/>
            <person name="Sireger I.Z."/>
            <person name="Indrioko S."/>
            <person name="Kosugi Y."/>
            <person name="Izuno A."/>
            <person name="Isagi Y."/>
            <person name="Lee S.L."/>
            <person name="Shimizu K.K."/>
        </authorList>
    </citation>
    <scope>NUCLEOTIDE SEQUENCE [LARGE SCALE GENOMIC DNA]</scope>
    <source>
        <strain evidence="1">214</strain>
    </source>
</reference>
<accession>A0AAV5MGS1</accession>
<protein>
    <submittedName>
        <fullName evidence="1">Uncharacterized protein</fullName>
    </submittedName>
</protein>
<dbReference type="EMBL" id="BPVZ01000279">
    <property type="protein sequence ID" value="GKV48995.1"/>
    <property type="molecule type" value="Genomic_DNA"/>
</dbReference>
<gene>
    <name evidence="1" type="ORF">SLEP1_g55769</name>
</gene>
<dbReference type="Proteomes" id="UP001054252">
    <property type="component" value="Unassembled WGS sequence"/>
</dbReference>
<sequence length="114" mass="12173">MPTPLLAPHASLALHQISLLCTRSPALCTRSPLLCIPLTAIMPLHAQAIASHHTPLRPLLAVARSAPLCAPCCCTEPGPNPHLCCTEPTAMPLPHLPKKKKKRAMTDKIDIIGD</sequence>